<gene>
    <name evidence="1" type="ORF">AXFE_15280</name>
</gene>
<comment type="caution">
    <text evidence="1">The sequence shown here is derived from an EMBL/GenBank/DDBJ whole genome shotgun (WGS) entry which is preliminary data.</text>
</comment>
<keyword evidence="2" id="KW-1185">Reference proteome</keyword>
<dbReference type="EMBL" id="JXYS01000034">
    <property type="protein sequence ID" value="KJF17628.1"/>
    <property type="molecule type" value="Genomic_DNA"/>
</dbReference>
<dbReference type="AlphaFoldDB" id="A0A0D8HI78"/>
<reference evidence="1 2" key="1">
    <citation type="submission" date="2015-01" db="EMBL/GenBank/DDBJ databases">
        <title>Draft genome of the acidophilic iron oxidizer Acidithrix ferrooxidans strain Py-F3.</title>
        <authorList>
            <person name="Poehlein A."/>
            <person name="Eisen S."/>
            <person name="Schloemann M."/>
            <person name="Johnson B.D."/>
            <person name="Daniel R."/>
            <person name="Muehling M."/>
        </authorList>
    </citation>
    <scope>NUCLEOTIDE SEQUENCE [LARGE SCALE GENOMIC DNA]</scope>
    <source>
        <strain evidence="1 2">Py-F3</strain>
    </source>
</reference>
<evidence type="ECO:0000313" key="2">
    <source>
        <dbReference type="Proteomes" id="UP000032360"/>
    </source>
</evidence>
<accession>A0A0D8HI78</accession>
<sequence length="73" mass="8100">MLDSILPYLRLRAIPKSAFGAMNVVTSLDLCFQESEDRIAMNKYPEELEIKVAAALYELDKSNPLKAGAIAKI</sequence>
<dbReference type="STRING" id="1280514.AXFE_15280"/>
<proteinExistence type="predicted"/>
<evidence type="ECO:0000313" key="1">
    <source>
        <dbReference type="EMBL" id="KJF17628.1"/>
    </source>
</evidence>
<organism evidence="1 2">
    <name type="scientific">Acidithrix ferrooxidans</name>
    <dbReference type="NCBI Taxonomy" id="1280514"/>
    <lineage>
        <taxon>Bacteria</taxon>
        <taxon>Bacillati</taxon>
        <taxon>Actinomycetota</taxon>
        <taxon>Acidimicrobiia</taxon>
        <taxon>Acidimicrobiales</taxon>
        <taxon>Acidimicrobiaceae</taxon>
        <taxon>Acidithrix</taxon>
    </lineage>
</organism>
<protein>
    <submittedName>
        <fullName evidence="1">Uncharacterized protein</fullName>
    </submittedName>
</protein>
<dbReference type="Proteomes" id="UP000032360">
    <property type="component" value="Unassembled WGS sequence"/>
</dbReference>
<name>A0A0D8HI78_9ACTN</name>